<proteinExistence type="predicted"/>
<evidence type="ECO:0000256" key="3">
    <source>
        <dbReference type="ARBA" id="ARBA00023163"/>
    </source>
</evidence>
<keyword evidence="1" id="KW-0805">Transcription regulation</keyword>
<evidence type="ECO:0000313" key="5">
    <source>
        <dbReference type="EMBL" id="MDX5895386.1"/>
    </source>
</evidence>
<dbReference type="Pfam" id="PF12833">
    <property type="entry name" value="HTH_18"/>
    <property type="match status" value="1"/>
</dbReference>
<dbReference type="SUPFAM" id="SSF51215">
    <property type="entry name" value="Regulatory protein AraC"/>
    <property type="match status" value="1"/>
</dbReference>
<dbReference type="SMART" id="SM00342">
    <property type="entry name" value="HTH_ARAC"/>
    <property type="match status" value="1"/>
</dbReference>
<dbReference type="InterPro" id="IPR009057">
    <property type="entry name" value="Homeodomain-like_sf"/>
</dbReference>
<dbReference type="InterPro" id="IPR037923">
    <property type="entry name" value="HTH-like"/>
</dbReference>
<sequence length="301" mass="33350">MGSARMRGRRGDGLPIYTYEAVPGVPPVSITRLGRRSSEPLPPGAHSHDFLVLDYFERGGGSVRLEDRRWSVEAGDVYIIAPGEIGDLGGLEGAEGWAVLFPPEVLGAQVPGAFLSWRSHPLLFPFVGGAAGGVQRLKVPPEERSSWSERFSALDLELRLRRDGYKEAVLAHLTLSLVGVGRLVSDVVEDLRLKNEPLLAEVFRFIEECYGEPISLKDVARAVSLTPGHLTTVVRRKTGRTVLEWISERRMVEARRLLVETDRSVEEIGRACGHTDPAYFVRTFRRAHGVTPLGWRRAGRP</sequence>
<organism evidence="5 6">
    <name type="scientific">Rubrobacter radiotolerans</name>
    <name type="common">Arthrobacter radiotolerans</name>
    <dbReference type="NCBI Taxonomy" id="42256"/>
    <lineage>
        <taxon>Bacteria</taxon>
        <taxon>Bacillati</taxon>
        <taxon>Actinomycetota</taxon>
        <taxon>Rubrobacteria</taxon>
        <taxon>Rubrobacterales</taxon>
        <taxon>Rubrobacteraceae</taxon>
        <taxon>Rubrobacter</taxon>
    </lineage>
</organism>
<evidence type="ECO:0000256" key="1">
    <source>
        <dbReference type="ARBA" id="ARBA00023015"/>
    </source>
</evidence>
<comment type="caution">
    <text evidence="5">The sequence shown here is derived from an EMBL/GenBank/DDBJ whole genome shotgun (WGS) entry which is preliminary data.</text>
</comment>
<keyword evidence="2" id="KW-0238">DNA-binding</keyword>
<dbReference type="InterPro" id="IPR003313">
    <property type="entry name" value="AraC-bd"/>
</dbReference>
<dbReference type="PANTHER" id="PTHR43280:SF32">
    <property type="entry name" value="TRANSCRIPTIONAL REGULATORY PROTEIN"/>
    <property type="match status" value="1"/>
</dbReference>
<dbReference type="GO" id="GO:0003700">
    <property type="term" value="F:DNA-binding transcription factor activity"/>
    <property type="evidence" value="ECO:0007669"/>
    <property type="project" value="InterPro"/>
</dbReference>
<gene>
    <name evidence="5" type="ORF">SIL72_15265</name>
</gene>
<keyword evidence="3" id="KW-0804">Transcription</keyword>
<reference evidence="5" key="1">
    <citation type="submission" date="2023-11" db="EMBL/GenBank/DDBJ databases">
        <title>MicrobeMod: A computational toolkit for identifying prokaryotic methylation and restriction-modification with nanopore sequencing.</title>
        <authorList>
            <person name="Crits-Christoph A."/>
            <person name="Kang S.C."/>
            <person name="Lee H."/>
            <person name="Ostrov N."/>
        </authorList>
    </citation>
    <scope>NUCLEOTIDE SEQUENCE</scope>
    <source>
        <strain evidence="5">ATCC 51242</strain>
    </source>
</reference>
<dbReference type="SUPFAM" id="SSF46689">
    <property type="entry name" value="Homeodomain-like"/>
    <property type="match status" value="2"/>
</dbReference>
<dbReference type="EMBL" id="JAWXXX010000002">
    <property type="protein sequence ID" value="MDX5895386.1"/>
    <property type="molecule type" value="Genomic_DNA"/>
</dbReference>
<dbReference type="GO" id="GO:0043565">
    <property type="term" value="F:sequence-specific DNA binding"/>
    <property type="evidence" value="ECO:0007669"/>
    <property type="project" value="InterPro"/>
</dbReference>
<evidence type="ECO:0000259" key="4">
    <source>
        <dbReference type="PROSITE" id="PS01124"/>
    </source>
</evidence>
<feature type="domain" description="HTH araC/xylS-type" evidence="4">
    <location>
        <begin position="200"/>
        <end position="298"/>
    </location>
</feature>
<evidence type="ECO:0000256" key="2">
    <source>
        <dbReference type="ARBA" id="ARBA00023125"/>
    </source>
</evidence>
<dbReference type="InterPro" id="IPR018060">
    <property type="entry name" value="HTH_AraC"/>
</dbReference>
<dbReference type="Proteomes" id="UP001281130">
    <property type="component" value="Unassembled WGS sequence"/>
</dbReference>
<name>A0AB35T6U4_RUBRA</name>
<dbReference type="AlphaFoldDB" id="A0AB35T6U4"/>
<dbReference type="PROSITE" id="PS01124">
    <property type="entry name" value="HTH_ARAC_FAMILY_2"/>
    <property type="match status" value="1"/>
</dbReference>
<protein>
    <submittedName>
        <fullName evidence="5">AraC family transcriptional regulator</fullName>
    </submittedName>
</protein>
<dbReference type="PANTHER" id="PTHR43280">
    <property type="entry name" value="ARAC-FAMILY TRANSCRIPTIONAL REGULATOR"/>
    <property type="match status" value="1"/>
</dbReference>
<dbReference type="Pfam" id="PF02311">
    <property type="entry name" value="AraC_binding"/>
    <property type="match status" value="1"/>
</dbReference>
<evidence type="ECO:0000313" key="6">
    <source>
        <dbReference type="Proteomes" id="UP001281130"/>
    </source>
</evidence>
<accession>A0AB35T6U4</accession>
<dbReference type="Gene3D" id="1.10.10.60">
    <property type="entry name" value="Homeodomain-like"/>
    <property type="match status" value="2"/>
</dbReference>